<dbReference type="PANTHER" id="PTHR14136">
    <property type="entry name" value="BTB_POZ DOMAIN-CONTAINING PROTEIN KCTD9"/>
    <property type="match status" value="1"/>
</dbReference>
<dbReference type="Gene3D" id="2.160.20.80">
    <property type="entry name" value="E3 ubiquitin-protein ligase SopA"/>
    <property type="match status" value="1"/>
</dbReference>
<keyword evidence="2" id="KW-1185">Reference proteome</keyword>
<dbReference type="Pfam" id="PF00805">
    <property type="entry name" value="Pentapeptide"/>
    <property type="match status" value="1"/>
</dbReference>
<protein>
    <submittedName>
        <fullName evidence="1">Uncharacterized protein YjbI with pentapeptide repeats</fullName>
    </submittedName>
</protein>
<reference evidence="1 2" key="1">
    <citation type="submission" date="2021-03" db="EMBL/GenBank/DDBJ databases">
        <title>Genomic Encyclopedia of Type Strains, Phase IV (KMG-IV): sequencing the most valuable type-strain genomes for metagenomic binning, comparative biology and taxonomic classification.</title>
        <authorList>
            <person name="Goeker M."/>
        </authorList>
    </citation>
    <scope>NUCLEOTIDE SEQUENCE [LARGE SCALE GENOMIC DNA]</scope>
    <source>
        <strain evidence="1 2">DSM 14349</strain>
    </source>
</reference>
<dbReference type="InterPro" id="IPR051082">
    <property type="entry name" value="Pentapeptide-BTB/POZ_domain"/>
</dbReference>
<evidence type="ECO:0000313" key="2">
    <source>
        <dbReference type="Proteomes" id="UP001519272"/>
    </source>
</evidence>
<accession>A0ABS4FSI3</accession>
<sequence length="287" mass="32057">MKHQSTINHLKPDCQNCFGLCCVALYFSKHDGFPTDKHAGVPCPNLAQNYTCSIHEKLSEQGLKGCTSYECFGAGQQVSQVTYGGGNGWRAQGAEHSSSEQMFNVFLIMRQLYEMCWYLYEALSYDIPSALSDDVYYLLNETEKVTLASPEELQNFDLFAHHTKVSMVINQVTQVIQAHTRQVLTKTSNFNENKIINTKQKRDFIGANLTKKELRCADLRGCLLIAANLEGANLCGTNFIGADLRDANLRGANLTHTLFLTQSQLNGAKGDKYTKLPTILSCPVHWV</sequence>
<dbReference type="InterPro" id="IPR001646">
    <property type="entry name" value="5peptide_repeat"/>
</dbReference>
<dbReference type="Proteomes" id="UP001519272">
    <property type="component" value="Unassembled WGS sequence"/>
</dbReference>
<evidence type="ECO:0000313" key="1">
    <source>
        <dbReference type="EMBL" id="MBP1905539.1"/>
    </source>
</evidence>
<dbReference type="RefSeq" id="WP_210089172.1">
    <property type="nucleotide sequence ID" value="NZ_JAGGKG010000009.1"/>
</dbReference>
<gene>
    <name evidence="1" type="ORF">J2Z32_002169</name>
</gene>
<proteinExistence type="predicted"/>
<name>A0ABS4FSI3_9BACL</name>
<dbReference type="SUPFAM" id="SSF141571">
    <property type="entry name" value="Pentapeptide repeat-like"/>
    <property type="match status" value="1"/>
</dbReference>
<organism evidence="1 2">
    <name type="scientific">Paenibacillus turicensis</name>
    <dbReference type="NCBI Taxonomy" id="160487"/>
    <lineage>
        <taxon>Bacteria</taxon>
        <taxon>Bacillati</taxon>
        <taxon>Bacillota</taxon>
        <taxon>Bacilli</taxon>
        <taxon>Bacillales</taxon>
        <taxon>Paenibacillaceae</taxon>
        <taxon>Paenibacillus</taxon>
    </lineage>
</organism>
<comment type="caution">
    <text evidence="1">The sequence shown here is derived from an EMBL/GenBank/DDBJ whole genome shotgun (WGS) entry which is preliminary data.</text>
</comment>
<dbReference type="PANTHER" id="PTHR14136:SF37">
    <property type="entry name" value="PENTAPEPTIDE REPEAT-CONTAINING PROTEIN"/>
    <property type="match status" value="1"/>
</dbReference>
<dbReference type="EMBL" id="JAGGKG010000009">
    <property type="protein sequence ID" value="MBP1905539.1"/>
    <property type="molecule type" value="Genomic_DNA"/>
</dbReference>